<dbReference type="SMART" id="SM01163">
    <property type="entry name" value="DUF1785"/>
    <property type="match status" value="1"/>
</dbReference>
<dbReference type="Gene3D" id="2.170.260.10">
    <property type="entry name" value="paz domain"/>
    <property type="match status" value="1"/>
</dbReference>
<dbReference type="STRING" id="1314781.A0A165HMD8"/>
<feature type="domain" description="PAZ" evidence="1">
    <location>
        <begin position="284"/>
        <end position="383"/>
    </location>
</feature>
<dbReference type="OrthoDB" id="3252410at2759"/>
<dbReference type="GO" id="GO:0003723">
    <property type="term" value="F:RNA binding"/>
    <property type="evidence" value="ECO:0007669"/>
    <property type="project" value="InterPro"/>
</dbReference>
<dbReference type="PROSITE" id="PS50821">
    <property type="entry name" value="PAZ"/>
    <property type="match status" value="1"/>
</dbReference>
<dbReference type="InterPro" id="IPR003165">
    <property type="entry name" value="Piwi"/>
</dbReference>
<dbReference type="Gene3D" id="3.30.420.10">
    <property type="entry name" value="Ribonuclease H-like superfamily/Ribonuclease H"/>
    <property type="match status" value="1"/>
</dbReference>
<dbReference type="Pfam" id="PF02170">
    <property type="entry name" value="PAZ"/>
    <property type="match status" value="1"/>
</dbReference>
<feature type="domain" description="Piwi" evidence="2">
    <location>
        <begin position="569"/>
        <end position="898"/>
    </location>
</feature>
<protein>
    <submittedName>
        <fullName evidence="3">Piwi-domain-containing protein</fullName>
    </submittedName>
</protein>
<dbReference type="InterPro" id="IPR036397">
    <property type="entry name" value="RNaseH_sf"/>
</dbReference>
<sequence>MAFQAAAATATPAQQALHREALAGGFAGRPGYGTVGKPFNAIANNYEITTLPKDPFHHYDGARLVLSCCLPRLSRFLLRVAVEIISASGRPVPKRIYKLIVVNMMTASSNIFIRRGIYDGNRNLWLPFALPPNASVFPANAGDEQGRPGQPPRYMVKLRHVAVVDVSVLTEVILSGDAGTTKPERESNFRDMASAVMILNAAFQMVGRELYTDNTNRKSIVYHRPPSARDLDSGVLWLEMWVGHYQSVRPSMNHLTVNIDTTYGMMYRGGNLLNLVLGYRNTKDVRDLTSGNMGSVHQLERFLKNLLVIVKRNATNSTKAMKIVKIVLEGAQYKFDDSNGDPTTIASYFRRVYGRTIQYPDIFCVAVGHKNNVVPLELCEVLPGQIYRGHLPPAATSKAVQKGKDGPGARMSAIVQAYKDLKYGESDLIRGVEMTVANQPLQLQGLRKAAPILLFYKDKPVTVSNDSSFTLPGRVFWSPARVSGWAVIYFSDINETRDNSTIARRFASDIREKMGRLGLKGPIPPNHPQNVPLPDIPIPNPHISQVSRGCNIHEHMRNIWREMRMLPALVIGIMSHPSDADQIALKRFGDIDAGIATQVIIRCGAADDYLHNVLAKINVKLNGINWALEPKRFPWYSQSKKKLLNAMIIGADVSHPPPMNTTSPSICGVVATMHPTLMKYVARSSVQMGGARCETILGLAELLQPIFSMYRQNCGPPIPPELPQEERQAVLMKCWPLVLVYYRDGVGETQLAEVTAKELAAIHSAMKAAHAEWEEGDAPMPNVTFVVVSKRHHQRFFPRDRDATDRKGNCLPGSVFDKGIAHPVLFDFYLQSQAAIIGTARPAHYVVTFNENPFDCDSIEQLSYDLCYTYQRATRSVSIPAPIYYADLVCRRAKFMFPPNHDIDPASVSTGDSPDALSTFHQRHFGPVHKDMINRMYFV</sequence>
<dbReference type="SUPFAM" id="SSF101690">
    <property type="entry name" value="PAZ domain"/>
    <property type="match status" value="1"/>
</dbReference>
<dbReference type="SUPFAM" id="SSF53098">
    <property type="entry name" value="Ribonuclease H-like"/>
    <property type="match status" value="1"/>
</dbReference>
<dbReference type="InterPro" id="IPR014811">
    <property type="entry name" value="ArgoL1"/>
</dbReference>
<dbReference type="InterPro" id="IPR032474">
    <property type="entry name" value="Argonaute_N"/>
</dbReference>
<dbReference type="PROSITE" id="PS50822">
    <property type="entry name" value="PIWI"/>
    <property type="match status" value="1"/>
</dbReference>
<evidence type="ECO:0000259" key="1">
    <source>
        <dbReference type="PROSITE" id="PS50821"/>
    </source>
</evidence>
<dbReference type="PANTHER" id="PTHR22891">
    <property type="entry name" value="EUKARYOTIC TRANSLATION INITIATION FACTOR 2C"/>
    <property type="match status" value="1"/>
</dbReference>
<dbReference type="InterPro" id="IPR012337">
    <property type="entry name" value="RNaseH-like_sf"/>
</dbReference>
<dbReference type="Pfam" id="PF08699">
    <property type="entry name" value="ArgoL1"/>
    <property type="match status" value="1"/>
</dbReference>
<dbReference type="SMART" id="SM00950">
    <property type="entry name" value="Piwi"/>
    <property type="match status" value="1"/>
</dbReference>
<dbReference type="Gene3D" id="3.40.50.2300">
    <property type="match status" value="1"/>
</dbReference>
<name>A0A165HMD8_EXIGL</name>
<dbReference type="AlphaFoldDB" id="A0A165HMD8"/>
<keyword evidence="4" id="KW-1185">Reference proteome</keyword>
<gene>
    <name evidence="3" type="ORF">EXIGLDRAFT_769269</name>
</gene>
<dbReference type="InterPro" id="IPR036085">
    <property type="entry name" value="PAZ_dom_sf"/>
</dbReference>
<dbReference type="Pfam" id="PF02171">
    <property type="entry name" value="Piwi"/>
    <property type="match status" value="2"/>
</dbReference>
<dbReference type="CDD" id="cd02846">
    <property type="entry name" value="PAZ_argonaute_like"/>
    <property type="match status" value="1"/>
</dbReference>
<accession>A0A165HMD8</accession>
<reference evidence="3 4" key="1">
    <citation type="journal article" date="2016" name="Mol. Biol. Evol.">
        <title>Comparative Genomics of Early-Diverging Mushroom-Forming Fungi Provides Insights into the Origins of Lignocellulose Decay Capabilities.</title>
        <authorList>
            <person name="Nagy L.G."/>
            <person name="Riley R."/>
            <person name="Tritt A."/>
            <person name="Adam C."/>
            <person name="Daum C."/>
            <person name="Floudas D."/>
            <person name="Sun H."/>
            <person name="Yadav J.S."/>
            <person name="Pangilinan J."/>
            <person name="Larsson K.H."/>
            <person name="Matsuura K."/>
            <person name="Barry K."/>
            <person name="Labutti K."/>
            <person name="Kuo R."/>
            <person name="Ohm R.A."/>
            <person name="Bhattacharya S.S."/>
            <person name="Shirouzu T."/>
            <person name="Yoshinaga Y."/>
            <person name="Martin F.M."/>
            <person name="Grigoriev I.V."/>
            <person name="Hibbett D.S."/>
        </authorList>
    </citation>
    <scope>NUCLEOTIDE SEQUENCE [LARGE SCALE GENOMIC DNA]</scope>
    <source>
        <strain evidence="3 4">HHB12029</strain>
    </source>
</reference>
<evidence type="ECO:0000313" key="3">
    <source>
        <dbReference type="EMBL" id="KZV92185.1"/>
    </source>
</evidence>
<dbReference type="Pfam" id="PF16486">
    <property type="entry name" value="ArgoN"/>
    <property type="match status" value="1"/>
</dbReference>
<organism evidence="3 4">
    <name type="scientific">Exidia glandulosa HHB12029</name>
    <dbReference type="NCBI Taxonomy" id="1314781"/>
    <lineage>
        <taxon>Eukaryota</taxon>
        <taxon>Fungi</taxon>
        <taxon>Dikarya</taxon>
        <taxon>Basidiomycota</taxon>
        <taxon>Agaricomycotina</taxon>
        <taxon>Agaricomycetes</taxon>
        <taxon>Auriculariales</taxon>
        <taxon>Exidiaceae</taxon>
        <taxon>Exidia</taxon>
    </lineage>
</organism>
<evidence type="ECO:0000313" key="4">
    <source>
        <dbReference type="Proteomes" id="UP000077266"/>
    </source>
</evidence>
<dbReference type="Proteomes" id="UP000077266">
    <property type="component" value="Unassembled WGS sequence"/>
</dbReference>
<proteinExistence type="predicted"/>
<evidence type="ECO:0000259" key="2">
    <source>
        <dbReference type="PROSITE" id="PS50822"/>
    </source>
</evidence>
<dbReference type="InParanoid" id="A0A165HMD8"/>
<dbReference type="EMBL" id="KV426013">
    <property type="protein sequence ID" value="KZV92185.1"/>
    <property type="molecule type" value="Genomic_DNA"/>
</dbReference>
<dbReference type="InterPro" id="IPR003100">
    <property type="entry name" value="PAZ_dom"/>
</dbReference>